<evidence type="ECO:0000313" key="2">
    <source>
        <dbReference type="EMBL" id="HDD43799.1"/>
    </source>
</evidence>
<proteinExistence type="predicted"/>
<name>A0A7C0U1Z3_DESA2</name>
<dbReference type="PANTHER" id="PTHR43852:SF3">
    <property type="entry name" value="NUCLEOTIDYLTRANSFERASE"/>
    <property type="match status" value="1"/>
</dbReference>
<evidence type="ECO:0000259" key="1">
    <source>
        <dbReference type="Pfam" id="PF18765"/>
    </source>
</evidence>
<reference evidence="2" key="1">
    <citation type="journal article" date="2020" name="mSystems">
        <title>Genome- and Community-Level Interaction Insights into Carbon Utilization and Element Cycling Functions of Hydrothermarchaeota in Hydrothermal Sediment.</title>
        <authorList>
            <person name="Zhou Z."/>
            <person name="Liu Y."/>
            <person name="Xu W."/>
            <person name="Pan J."/>
            <person name="Luo Z.H."/>
            <person name="Li M."/>
        </authorList>
    </citation>
    <scope>NUCLEOTIDE SEQUENCE [LARGE SCALE GENOMIC DNA]</scope>
    <source>
        <strain evidence="2">HyVt-233</strain>
    </source>
</reference>
<dbReference type="AlphaFoldDB" id="A0A7C0U1Z3"/>
<dbReference type="SUPFAM" id="SSF81301">
    <property type="entry name" value="Nucleotidyltransferase"/>
    <property type="match status" value="1"/>
</dbReference>
<comment type="caution">
    <text evidence="2">The sequence shown here is derived from an EMBL/GenBank/DDBJ whole genome shotgun (WGS) entry which is preliminary data.</text>
</comment>
<dbReference type="Gene3D" id="3.30.460.10">
    <property type="entry name" value="Beta Polymerase, domain 2"/>
    <property type="match status" value="1"/>
</dbReference>
<dbReference type="InterPro" id="IPR041633">
    <property type="entry name" value="Polbeta"/>
</dbReference>
<dbReference type="CDD" id="cd05403">
    <property type="entry name" value="NT_KNTase_like"/>
    <property type="match status" value="1"/>
</dbReference>
<organism evidence="2">
    <name type="scientific">Desulfofervidus auxilii</name>
    <dbReference type="NCBI Taxonomy" id="1621989"/>
    <lineage>
        <taxon>Bacteria</taxon>
        <taxon>Pseudomonadati</taxon>
        <taxon>Thermodesulfobacteriota</taxon>
        <taxon>Candidatus Desulfofervidia</taxon>
        <taxon>Candidatus Desulfofervidales</taxon>
        <taxon>Candidatus Desulfofervidaceae</taxon>
        <taxon>Candidatus Desulfofervidus</taxon>
    </lineage>
</organism>
<dbReference type="PANTHER" id="PTHR43852">
    <property type="entry name" value="NUCLEOTIDYLTRANSFERASE"/>
    <property type="match status" value="1"/>
</dbReference>
<dbReference type="Proteomes" id="UP000886289">
    <property type="component" value="Unassembled WGS sequence"/>
</dbReference>
<gene>
    <name evidence="2" type="ORF">ENG63_02920</name>
</gene>
<sequence length="143" mass="16954">MGVKEYWSKTKLLTLSTKEAINQVLAIIKKYKTIYLLYIFGSRAKGIENKESDIDFAILTDPKFSLNHYLNLLRKITFALKTDRFHVVWLNRADPILAYTVIKEGKILYFVNENILNDYETKAIKNFREYSLYLKKHRLLKKN</sequence>
<dbReference type="Pfam" id="PF18765">
    <property type="entry name" value="Polbeta"/>
    <property type="match status" value="1"/>
</dbReference>
<dbReference type="NCBIfam" id="NF047752">
    <property type="entry name" value="MntA_antitoxin"/>
    <property type="match status" value="1"/>
</dbReference>
<dbReference type="InterPro" id="IPR043519">
    <property type="entry name" value="NT_sf"/>
</dbReference>
<dbReference type="InterPro" id="IPR052930">
    <property type="entry name" value="TA_antitoxin_MntA"/>
</dbReference>
<dbReference type="EMBL" id="DRBS01000114">
    <property type="protein sequence ID" value="HDD43799.1"/>
    <property type="molecule type" value="Genomic_DNA"/>
</dbReference>
<protein>
    <submittedName>
        <fullName evidence="2">Nucleotidyltransferase domain-containing protein</fullName>
    </submittedName>
</protein>
<accession>A0A7C0U1Z3</accession>
<feature type="domain" description="Polymerase beta nucleotidyltransferase" evidence="1">
    <location>
        <begin position="23"/>
        <end position="112"/>
    </location>
</feature>